<accession>A0ABN4UUP0</accession>
<organism evidence="2 3">
    <name type="scientific">Thermosipho melanesiensis</name>
    <dbReference type="NCBI Taxonomy" id="46541"/>
    <lineage>
        <taxon>Bacteria</taxon>
        <taxon>Thermotogati</taxon>
        <taxon>Thermotogota</taxon>
        <taxon>Thermotogae</taxon>
        <taxon>Thermotogales</taxon>
        <taxon>Fervidobacteriaceae</taxon>
        <taxon>Thermosipho</taxon>
    </lineage>
</organism>
<keyword evidence="3" id="KW-1185">Reference proteome</keyword>
<keyword evidence="1" id="KW-1133">Transmembrane helix</keyword>
<gene>
    <name evidence="2" type="ORF">BW47_04825</name>
</gene>
<evidence type="ECO:0000313" key="3">
    <source>
        <dbReference type="Proteomes" id="UP000185490"/>
    </source>
</evidence>
<name>A0ABN4UUP0_9BACT</name>
<dbReference type="Proteomes" id="UP000185490">
    <property type="component" value="Chromosome"/>
</dbReference>
<keyword evidence="1" id="KW-0812">Transmembrane</keyword>
<keyword evidence="1" id="KW-0472">Membrane</keyword>
<evidence type="ECO:0000313" key="2">
    <source>
        <dbReference type="EMBL" id="APT73883.1"/>
    </source>
</evidence>
<dbReference type="EMBL" id="CP007389">
    <property type="protein sequence ID" value="APT73883.1"/>
    <property type="molecule type" value="Genomic_DNA"/>
</dbReference>
<dbReference type="RefSeq" id="WP_012057121.1">
    <property type="nucleotide sequence ID" value="NZ_CP007389.1"/>
</dbReference>
<sequence length="145" mass="16775">MKKGFLNISIGIILIFFSVISSVLLSYLLKDALHIQEKVLETVDNTYTKIMFISGANVWKKFLTDNAAFWDYIQSESDFQKNTTFTWNAKFKYNLNTYREINYTLLSTTTVYIYVDKYINVIFGLKKDGKGILQGVSFDFGWPGI</sequence>
<feature type="transmembrane region" description="Helical" evidence="1">
    <location>
        <begin position="6"/>
        <end position="29"/>
    </location>
</feature>
<evidence type="ECO:0000256" key="1">
    <source>
        <dbReference type="SAM" id="Phobius"/>
    </source>
</evidence>
<protein>
    <submittedName>
        <fullName evidence="2">Uncharacterized protein</fullName>
    </submittedName>
</protein>
<reference evidence="2 3" key="1">
    <citation type="submission" date="2014-02" db="EMBL/GenBank/DDBJ databases">
        <title>Diversity of Thermotogales isolates from hydrothermal vents.</title>
        <authorList>
            <person name="Haverkamp T.H.A."/>
            <person name="Lossouarn J."/>
            <person name="Geslin C."/>
            <person name="Nesbo C.L."/>
        </authorList>
    </citation>
    <scope>NUCLEOTIDE SEQUENCE [LARGE SCALE GENOMIC DNA]</scope>
    <source>
        <strain evidence="2 3">431</strain>
    </source>
</reference>
<proteinExistence type="predicted"/>